<dbReference type="SUPFAM" id="SSF51735">
    <property type="entry name" value="NAD(P)-binding Rossmann-fold domains"/>
    <property type="match status" value="1"/>
</dbReference>
<evidence type="ECO:0000313" key="1">
    <source>
        <dbReference type="EMBL" id="KAE8697087.1"/>
    </source>
</evidence>
<proteinExistence type="predicted"/>
<sequence>MELTKRAATVAVVGLDMEDGREGAFDEIVVEAWNVFGHLDALVNCYAYHGGSIVFMTTILGAERGLHQGAAAYGSCLGAMQQLTRKDEHLISTRRVPS</sequence>
<dbReference type="Proteomes" id="UP000436088">
    <property type="component" value="Unassembled WGS sequence"/>
</dbReference>
<keyword evidence="2" id="KW-1185">Reference proteome</keyword>
<protein>
    <submittedName>
        <fullName evidence="1">Uncharacterized protein</fullName>
    </submittedName>
</protein>
<name>A0A6A3A0G1_HIBSY</name>
<dbReference type="PANTHER" id="PTHR44375">
    <property type="entry name" value="BETA-KETOACYL-ACP REDUCTASE-LIKE PROTEIN-RELATED"/>
    <property type="match status" value="1"/>
</dbReference>
<dbReference type="AlphaFoldDB" id="A0A6A3A0G1"/>
<dbReference type="EMBL" id="VEPZ02001055">
    <property type="protein sequence ID" value="KAE8697087.1"/>
    <property type="molecule type" value="Genomic_DNA"/>
</dbReference>
<evidence type="ECO:0000313" key="2">
    <source>
        <dbReference type="Proteomes" id="UP000436088"/>
    </source>
</evidence>
<comment type="caution">
    <text evidence="1">The sequence shown here is derived from an EMBL/GenBank/DDBJ whole genome shotgun (WGS) entry which is preliminary data.</text>
</comment>
<dbReference type="InterPro" id="IPR036291">
    <property type="entry name" value="NAD(P)-bd_dom_sf"/>
</dbReference>
<reference evidence="1" key="1">
    <citation type="submission" date="2019-09" db="EMBL/GenBank/DDBJ databases">
        <title>Draft genome information of white flower Hibiscus syriacus.</title>
        <authorList>
            <person name="Kim Y.-M."/>
        </authorList>
    </citation>
    <scope>NUCLEOTIDE SEQUENCE [LARGE SCALE GENOMIC DNA]</scope>
    <source>
        <strain evidence="1">YM2019G1</strain>
    </source>
</reference>
<accession>A0A6A3A0G1</accession>
<gene>
    <name evidence="1" type="ORF">F3Y22_tig00110633pilonHSYRG00024</name>
</gene>
<organism evidence="1 2">
    <name type="scientific">Hibiscus syriacus</name>
    <name type="common">Rose of Sharon</name>
    <dbReference type="NCBI Taxonomy" id="106335"/>
    <lineage>
        <taxon>Eukaryota</taxon>
        <taxon>Viridiplantae</taxon>
        <taxon>Streptophyta</taxon>
        <taxon>Embryophyta</taxon>
        <taxon>Tracheophyta</taxon>
        <taxon>Spermatophyta</taxon>
        <taxon>Magnoliopsida</taxon>
        <taxon>eudicotyledons</taxon>
        <taxon>Gunneridae</taxon>
        <taxon>Pentapetalae</taxon>
        <taxon>rosids</taxon>
        <taxon>malvids</taxon>
        <taxon>Malvales</taxon>
        <taxon>Malvaceae</taxon>
        <taxon>Malvoideae</taxon>
        <taxon>Hibiscus</taxon>
    </lineage>
</organism>
<dbReference type="PANTHER" id="PTHR44375:SF6">
    <property type="entry name" value="F28J7.36 PROTEIN"/>
    <property type="match status" value="1"/>
</dbReference>